<sequence length="282" mass="31402">MRLHAIEGNQQRLDGGAMYGNAPRDLWKSWSPPDERNRITLACRALLVETDDGRRLLFETGIGNFFDDKLKERFGVTPPEHVLLANLQKIGIGHEQIDAVVLSHLHFDHAGGLVEMVDGTPRLLFPKARFYVGRTQWARARQPHPRDKASYIPAINDLLERSGRLTLVADDGRPDLSPLVTFSFSHGHTPGLLLSTLHLPSGPLVFVSDLIPAAPWVRTAITMGYDRFPEQLIDEKRALLEDLVARNGALFFTHDPEVVAARLIRDPKGQITAQPIALATLV</sequence>
<comment type="similarity">
    <text evidence="1">Belongs to the metallo-beta-lactamase superfamily.</text>
</comment>
<dbReference type="Gene3D" id="3.60.15.10">
    <property type="entry name" value="Ribonuclease Z/Hydroxyacylglutathione hydrolase-like"/>
    <property type="match status" value="1"/>
</dbReference>
<gene>
    <name evidence="6" type="ORF">OZSIB_4321</name>
</gene>
<dbReference type="InterPro" id="IPR001279">
    <property type="entry name" value="Metallo-B-lactamas"/>
</dbReference>
<keyword evidence="4" id="KW-0862">Zinc</keyword>
<keyword evidence="2" id="KW-0479">Metal-binding</keyword>
<dbReference type="SUPFAM" id="SSF56281">
    <property type="entry name" value="Metallo-hydrolase/oxidoreductase"/>
    <property type="match status" value="1"/>
</dbReference>
<evidence type="ECO:0000256" key="1">
    <source>
        <dbReference type="ARBA" id="ARBA00007749"/>
    </source>
</evidence>
<evidence type="ECO:0000313" key="7">
    <source>
        <dbReference type="Proteomes" id="UP000252355"/>
    </source>
</evidence>
<evidence type="ECO:0000259" key="5">
    <source>
        <dbReference type="SMART" id="SM00849"/>
    </source>
</evidence>
<name>A0A367ZNX5_9BACT</name>
<evidence type="ECO:0000256" key="4">
    <source>
        <dbReference type="ARBA" id="ARBA00022833"/>
    </source>
</evidence>
<feature type="domain" description="Metallo-beta-lactamase" evidence="5">
    <location>
        <begin position="42"/>
        <end position="254"/>
    </location>
</feature>
<dbReference type="InterPro" id="IPR036866">
    <property type="entry name" value="RibonucZ/Hydroxyglut_hydro"/>
</dbReference>
<keyword evidence="3 6" id="KW-0378">Hydrolase</keyword>
<dbReference type="PANTHER" id="PTHR42978">
    <property type="entry name" value="QUORUM-QUENCHING LACTONASE YTNP-RELATED-RELATED"/>
    <property type="match status" value="1"/>
</dbReference>
<dbReference type="AlphaFoldDB" id="A0A367ZNX5"/>
<dbReference type="CDD" id="cd16281">
    <property type="entry name" value="metallo-hydrolase-like_MBL-fold"/>
    <property type="match status" value="1"/>
</dbReference>
<accession>A0A367ZNX5</accession>
<protein>
    <submittedName>
        <fullName evidence="6">MBL fold metallo-hydrolase</fullName>
    </submittedName>
</protein>
<evidence type="ECO:0000256" key="3">
    <source>
        <dbReference type="ARBA" id="ARBA00022801"/>
    </source>
</evidence>
<evidence type="ECO:0000313" key="6">
    <source>
        <dbReference type="EMBL" id="RCK79567.1"/>
    </source>
</evidence>
<dbReference type="SMART" id="SM00849">
    <property type="entry name" value="Lactamase_B"/>
    <property type="match status" value="1"/>
</dbReference>
<organism evidence="6 7">
    <name type="scientific">Candidatus Ozemobacter sibiricus</name>
    <dbReference type="NCBI Taxonomy" id="2268124"/>
    <lineage>
        <taxon>Bacteria</taxon>
        <taxon>Candidatus Ozemobacteria</taxon>
        <taxon>Candidatus Ozemobacterales</taxon>
        <taxon>Candidatus Ozemobacteraceae</taxon>
        <taxon>Candidatus Ozemobacter</taxon>
    </lineage>
</organism>
<evidence type="ECO:0000256" key="2">
    <source>
        <dbReference type="ARBA" id="ARBA00022723"/>
    </source>
</evidence>
<dbReference type="Pfam" id="PF00753">
    <property type="entry name" value="Lactamase_B"/>
    <property type="match status" value="1"/>
</dbReference>
<dbReference type="InterPro" id="IPR051013">
    <property type="entry name" value="MBL_superfamily_lactonases"/>
</dbReference>
<comment type="caution">
    <text evidence="6">The sequence shown here is derived from an EMBL/GenBank/DDBJ whole genome shotgun (WGS) entry which is preliminary data.</text>
</comment>
<dbReference type="GO" id="GO:0016787">
    <property type="term" value="F:hydrolase activity"/>
    <property type="evidence" value="ECO:0007669"/>
    <property type="project" value="UniProtKB-KW"/>
</dbReference>
<dbReference type="GO" id="GO:0046872">
    <property type="term" value="F:metal ion binding"/>
    <property type="evidence" value="ECO:0007669"/>
    <property type="project" value="UniProtKB-KW"/>
</dbReference>
<dbReference type="EMBL" id="QOQW01000012">
    <property type="protein sequence ID" value="RCK79567.1"/>
    <property type="molecule type" value="Genomic_DNA"/>
</dbReference>
<reference evidence="6 7" key="1">
    <citation type="submission" date="2018-05" db="EMBL/GenBank/DDBJ databases">
        <title>A metagenomic window into the 2 km-deep terrestrial subsurface aquifer revealed taxonomically and functionally diverse microbial community comprising novel uncultured bacterial lineages.</title>
        <authorList>
            <person name="Kadnikov V.V."/>
            <person name="Mardanov A.V."/>
            <person name="Beletsky A.V."/>
            <person name="Banks D."/>
            <person name="Pimenov N.V."/>
            <person name="Frank Y.A."/>
            <person name="Karnachuk O.V."/>
            <person name="Ravin N.V."/>
        </authorList>
    </citation>
    <scope>NUCLEOTIDE SEQUENCE [LARGE SCALE GENOMIC DNA]</scope>
    <source>
        <strain evidence="6">BY5</strain>
    </source>
</reference>
<dbReference type="PANTHER" id="PTHR42978:SF6">
    <property type="entry name" value="QUORUM-QUENCHING LACTONASE YTNP-RELATED"/>
    <property type="match status" value="1"/>
</dbReference>
<dbReference type="Proteomes" id="UP000252355">
    <property type="component" value="Unassembled WGS sequence"/>
</dbReference>
<proteinExistence type="inferred from homology"/>